<name>A0AAV7LJ60_PLEWA</name>
<evidence type="ECO:0000256" key="1">
    <source>
        <dbReference type="SAM" id="MobiDB-lite"/>
    </source>
</evidence>
<feature type="region of interest" description="Disordered" evidence="1">
    <location>
        <begin position="1"/>
        <end position="70"/>
    </location>
</feature>
<protein>
    <submittedName>
        <fullName evidence="2">Uncharacterized protein</fullName>
    </submittedName>
</protein>
<keyword evidence="3" id="KW-1185">Reference proteome</keyword>
<dbReference type="AlphaFoldDB" id="A0AAV7LJ60"/>
<dbReference type="Proteomes" id="UP001066276">
    <property type="component" value="Chromosome 11"/>
</dbReference>
<feature type="compositionally biased region" description="Basic residues" evidence="1">
    <location>
        <begin position="38"/>
        <end position="55"/>
    </location>
</feature>
<organism evidence="2 3">
    <name type="scientific">Pleurodeles waltl</name>
    <name type="common">Iberian ribbed newt</name>
    <dbReference type="NCBI Taxonomy" id="8319"/>
    <lineage>
        <taxon>Eukaryota</taxon>
        <taxon>Metazoa</taxon>
        <taxon>Chordata</taxon>
        <taxon>Craniata</taxon>
        <taxon>Vertebrata</taxon>
        <taxon>Euteleostomi</taxon>
        <taxon>Amphibia</taxon>
        <taxon>Batrachia</taxon>
        <taxon>Caudata</taxon>
        <taxon>Salamandroidea</taxon>
        <taxon>Salamandridae</taxon>
        <taxon>Pleurodelinae</taxon>
        <taxon>Pleurodeles</taxon>
    </lineage>
</organism>
<comment type="caution">
    <text evidence="2">The sequence shown here is derived from an EMBL/GenBank/DDBJ whole genome shotgun (WGS) entry which is preliminary data.</text>
</comment>
<accession>A0AAV7LJ60</accession>
<evidence type="ECO:0000313" key="2">
    <source>
        <dbReference type="EMBL" id="KAJ1090539.1"/>
    </source>
</evidence>
<gene>
    <name evidence="2" type="ORF">NDU88_003669</name>
</gene>
<sequence>MPEPGPGVLRVICGDPIRGSRPDHTAPLLAGGSDPGARPRRLPRRPQRPRSRRPRQQASPKPRAWQDAVG</sequence>
<dbReference type="EMBL" id="JANPWB010000015">
    <property type="protein sequence ID" value="KAJ1090539.1"/>
    <property type="molecule type" value="Genomic_DNA"/>
</dbReference>
<evidence type="ECO:0000313" key="3">
    <source>
        <dbReference type="Proteomes" id="UP001066276"/>
    </source>
</evidence>
<reference evidence="2" key="1">
    <citation type="journal article" date="2022" name="bioRxiv">
        <title>Sequencing and chromosome-scale assembly of the giantPleurodeles waltlgenome.</title>
        <authorList>
            <person name="Brown T."/>
            <person name="Elewa A."/>
            <person name="Iarovenko S."/>
            <person name="Subramanian E."/>
            <person name="Araus A.J."/>
            <person name="Petzold A."/>
            <person name="Susuki M."/>
            <person name="Suzuki K.-i.T."/>
            <person name="Hayashi T."/>
            <person name="Toyoda A."/>
            <person name="Oliveira C."/>
            <person name="Osipova E."/>
            <person name="Leigh N.D."/>
            <person name="Simon A."/>
            <person name="Yun M.H."/>
        </authorList>
    </citation>
    <scope>NUCLEOTIDE SEQUENCE</scope>
    <source>
        <strain evidence="2">20211129_DDA</strain>
        <tissue evidence="2">Liver</tissue>
    </source>
</reference>
<proteinExistence type="predicted"/>